<dbReference type="Gene3D" id="3.90.550.20">
    <property type="match status" value="1"/>
</dbReference>
<dbReference type="PANTHER" id="PTHR46830:SF2">
    <property type="entry name" value="ALPHA-1,4-N-ACETYLGLUCOSAMINYLTRANSFERASE"/>
    <property type="match status" value="1"/>
</dbReference>
<gene>
    <name evidence="3" type="ORF">BT67DRAFT_437777</name>
</gene>
<dbReference type="PANTHER" id="PTHR46830">
    <property type="entry name" value="TRANSFERASE, PUTATIVE-RELATED"/>
    <property type="match status" value="1"/>
</dbReference>
<keyword evidence="2" id="KW-1133">Transmembrane helix</keyword>
<proteinExistence type="inferred from homology"/>
<comment type="similarity">
    <text evidence="1">Belongs to the glycosyltransferase 32 family.</text>
</comment>
<dbReference type="EMBL" id="MU853401">
    <property type="protein sequence ID" value="KAK4138443.1"/>
    <property type="molecule type" value="Genomic_DNA"/>
</dbReference>
<evidence type="ECO:0000256" key="2">
    <source>
        <dbReference type="SAM" id="Phobius"/>
    </source>
</evidence>
<evidence type="ECO:0000313" key="4">
    <source>
        <dbReference type="Proteomes" id="UP001304895"/>
    </source>
</evidence>
<comment type="caution">
    <text evidence="3">The sequence shown here is derived from an EMBL/GenBank/DDBJ whole genome shotgun (WGS) entry which is preliminary data.</text>
</comment>
<keyword evidence="2" id="KW-0472">Membrane</keyword>
<dbReference type="Pfam" id="PF04488">
    <property type="entry name" value="Gly_transf_sug"/>
    <property type="match status" value="1"/>
</dbReference>
<keyword evidence="4" id="KW-1185">Reference proteome</keyword>
<dbReference type="SUPFAM" id="SSF53448">
    <property type="entry name" value="Nucleotide-diphospho-sugar transferases"/>
    <property type="match status" value="1"/>
</dbReference>
<keyword evidence="2" id="KW-0812">Transmembrane</keyword>
<name>A0AAN6ZHU7_9PEZI</name>
<evidence type="ECO:0000313" key="3">
    <source>
        <dbReference type="EMBL" id="KAK4138443.1"/>
    </source>
</evidence>
<reference evidence="3" key="1">
    <citation type="journal article" date="2023" name="Mol. Phylogenet. Evol.">
        <title>Genome-scale phylogeny and comparative genomics of the fungal order Sordariales.</title>
        <authorList>
            <person name="Hensen N."/>
            <person name="Bonometti L."/>
            <person name="Westerberg I."/>
            <person name="Brannstrom I.O."/>
            <person name="Guillou S."/>
            <person name="Cros-Aarteil S."/>
            <person name="Calhoun S."/>
            <person name="Haridas S."/>
            <person name="Kuo A."/>
            <person name="Mondo S."/>
            <person name="Pangilinan J."/>
            <person name="Riley R."/>
            <person name="LaButti K."/>
            <person name="Andreopoulos B."/>
            <person name="Lipzen A."/>
            <person name="Chen C."/>
            <person name="Yan M."/>
            <person name="Daum C."/>
            <person name="Ng V."/>
            <person name="Clum A."/>
            <person name="Steindorff A."/>
            <person name="Ohm R.A."/>
            <person name="Martin F."/>
            <person name="Silar P."/>
            <person name="Natvig D.O."/>
            <person name="Lalanne C."/>
            <person name="Gautier V."/>
            <person name="Ament-Velasquez S.L."/>
            <person name="Kruys A."/>
            <person name="Hutchinson M.I."/>
            <person name="Powell A.J."/>
            <person name="Barry K."/>
            <person name="Miller A.N."/>
            <person name="Grigoriev I.V."/>
            <person name="Debuchy R."/>
            <person name="Gladieux P."/>
            <person name="Hiltunen Thoren M."/>
            <person name="Johannesson H."/>
        </authorList>
    </citation>
    <scope>NUCLEOTIDE SEQUENCE</scope>
    <source>
        <strain evidence="3">CBS 123565</strain>
    </source>
</reference>
<protein>
    <recommendedName>
        <fullName evidence="5">Glycosyl transferase</fullName>
    </recommendedName>
</protein>
<dbReference type="InterPro" id="IPR029044">
    <property type="entry name" value="Nucleotide-diphossugar_trans"/>
</dbReference>
<dbReference type="AlphaFoldDB" id="A0AAN6ZHU7"/>
<dbReference type="InterPro" id="IPR007577">
    <property type="entry name" value="GlycoTrfase_DXD_sugar-bd_CS"/>
</dbReference>
<feature type="transmembrane region" description="Helical" evidence="2">
    <location>
        <begin position="24"/>
        <end position="44"/>
    </location>
</feature>
<evidence type="ECO:0000256" key="1">
    <source>
        <dbReference type="ARBA" id="ARBA00009003"/>
    </source>
</evidence>
<sequence length="388" mass="43887">MASPGFGSMLAGARDLVLSSPSRFHIRLVAAGATAVLLLLFFFLPWGGQPHLPTWTAHSESESTDLIPNHIHFVYILSDSNGDFNFQFSYFLSIYAAWYHWKPEAIFLHTNARADGGAVARARQGKSGKWAKYIFTLFDMQINTVPVPTHADNGKKIGNMEHKSDFVRVKAIHDFGGVYIDFDVHALRDISYLRKSGFEAVAGRQKDGAVNSGTFMSAKGGKMIALWMMGMHEVYDGQWTTHSNDVITRYGDRLVRQPGQMLIMEREAFAPGGWDADDNDMLFAVHNETSNLGEDFAQGAPLPSHEEAFFDRWEHRDRFPEWERDFSSSYLLHAFSPGRFNHQVPGFEHITPRYVLERQSNFARATYPIAKLMYERGLIDINDSHLGT</sequence>
<accession>A0AAN6ZHU7</accession>
<dbReference type="Proteomes" id="UP001304895">
    <property type="component" value="Unassembled WGS sequence"/>
</dbReference>
<organism evidence="3 4">
    <name type="scientific">Trichocladium antarcticum</name>
    <dbReference type="NCBI Taxonomy" id="1450529"/>
    <lineage>
        <taxon>Eukaryota</taxon>
        <taxon>Fungi</taxon>
        <taxon>Dikarya</taxon>
        <taxon>Ascomycota</taxon>
        <taxon>Pezizomycotina</taxon>
        <taxon>Sordariomycetes</taxon>
        <taxon>Sordariomycetidae</taxon>
        <taxon>Sordariales</taxon>
        <taxon>Chaetomiaceae</taxon>
        <taxon>Trichocladium</taxon>
    </lineage>
</organism>
<dbReference type="GO" id="GO:1901135">
    <property type="term" value="P:carbohydrate derivative metabolic process"/>
    <property type="evidence" value="ECO:0007669"/>
    <property type="project" value="UniProtKB-ARBA"/>
</dbReference>
<evidence type="ECO:0008006" key="5">
    <source>
        <dbReference type="Google" id="ProtNLM"/>
    </source>
</evidence>
<reference evidence="3" key="2">
    <citation type="submission" date="2023-05" db="EMBL/GenBank/DDBJ databases">
        <authorList>
            <consortium name="Lawrence Berkeley National Laboratory"/>
            <person name="Steindorff A."/>
            <person name="Hensen N."/>
            <person name="Bonometti L."/>
            <person name="Westerberg I."/>
            <person name="Brannstrom I.O."/>
            <person name="Guillou S."/>
            <person name="Cros-Aarteil S."/>
            <person name="Calhoun S."/>
            <person name="Haridas S."/>
            <person name="Kuo A."/>
            <person name="Mondo S."/>
            <person name="Pangilinan J."/>
            <person name="Riley R."/>
            <person name="Labutti K."/>
            <person name="Andreopoulos B."/>
            <person name="Lipzen A."/>
            <person name="Chen C."/>
            <person name="Yanf M."/>
            <person name="Daum C."/>
            <person name="Ng V."/>
            <person name="Clum A."/>
            <person name="Ohm R."/>
            <person name="Martin F."/>
            <person name="Silar P."/>
            <person name="Natvig D."/>
            <person name="Lalanne C."/>
            <person name="Gautier V."/>
            <person name="Ament-Velasquez S.L."/>
            <person name="Kruys A."/>
            <person name="Hutchinson M.I."/>
            <person name="Powell A.J."/>
            <person name="Barry K."/>
            <person name="Miller A.N."/>
            <person name="Grigoriev I.V."/>
            <person name="Debuchy R."/>
            <person name="Gladieux P."/>
            <person name="Thoren M.H."/>
            <person name="Johannesson H."/>
        </authorList>
    </citation>
    <scope>NUCLEOTIDE SEQUENCE</scope>
    <source>
        <strain evidence="3">CBS 123565</strain>
    </source>
</reference>